<keyword evidence="3 4" id="KW-0732">Signal</keyword>
<dbReference type="Gene3D" id="3.40.190.10">
    <property type="entry name" value="Periplasmic binding protein-like II"/>
    <property type="match status" value="1"/>
</dbReference>
<evidence type="ECO:0000313" key="6">
    <source>
        <dbReference type="EMBL" id="OEF23904.1"/>
    </source>
</evidence>
<dbReference type="GO" id="GO:1904680">
    <property type="term" value="F:peptide transmembrane transporter activity"/>
    <property type="evidence" value="ECO:0007669"/>
    <property type="project" value="TreeGrafter"/>
</dbReference>
<dbReference type="PANTHER" id="PTHR30290:SF9">
    <property type="entry name" value="OLIGOPEPTIDE-BINDING PROTEIN APPA"/>
    <property type="match status" value="1"/>
</dbReference>
<organism evidence="6 7">
    <name type="scientific">Vibrio rumoiensis 1S-45</name>
    <dbReference type="NCBI Taxonomy" id="1188252"/>
    <lineage>
        <taxon>Bacteria</taxon>
        <taxon>Pseudomonadati</taxon>
        <taxon>Pseudomonadota</taxon>
        <taxon>Gammaproteobacteria</taxon>
        <taxon>Vibrionales</taxon>
        <taxon>Vibrionaceae</taxon>
        <taxon>Vibrio</taxon>
    </lineage>
</organism>
<dbReference type="PIRSF" id="PIRSF002741">
    <property type="entry name" value="MppA"/>
    <property type="match status" value="1"/>
</dbReference>
<evidence type="ECO:0000313" key="7">
    <source>
        <dbReference type="Proteomes" id="UP000094070"/>
    </source>
</evidence>
<dbReference type="GO" id="GO:0015833">
    <property type="term" value="P:peptide transport"/>
    <property type="evidence" value="ECO:0007669"/>
    <property type="project" value="TreeGrafter"/>
</dbReference>
<keyword evidence="7" id="KW-1185">Reference proteome</keyword>
<evidence type="ECO:0000256" key="1">
    <source>
        <dbReference type="ARBA" id="ARBA00005695"/>
    </source>
</evidence>
<dbReference type="STRING" id="1188252.A1QC_01780"/>
<dbReference type="Pfam" id="PF00496">
    <property type="entry name" value="SBP_bac_5"/>
    <property type="match status" value="1"/>
</dbReference>
<dbReference type="InterPro" id="IPR030678">
    <property type="entry name" value="Peptide/Ni-bd"/>
</dbReference>
<sequence>MKLRIKHRRWTPLLSLSLSFGIFLSASAVQAAQLPEGLTWQTNLEDPTFASPDAKFGGTYHTFTASFPQTFRLVGPDANGAFAAWTRSALGLLDRHPNTDNWLPSLASSWAFGDDHKTVYFKLDPKARWSDGKPITADDFTFMLKMMRSKDIIDPWSNDFYTTEVSDIVVYDKYTIAVVSGKPHNPDELMDYVNLRPIPAHFYANPKKDENGDGIADDFVRRYNFKPEPTSGPYYIDDIDKGKAVTFKHVKDWWGYDNKYYQHRFNVEKINVKVIRDPDIAFKYFEKGQLDSFALLRPTLWHDKAVGEAFDKGYIHKAWVFNQAPVGAGGIWINTAMPLLDDLNVRTGLGYATDYDGMIEKILRNDYVRKPNPMGAGHGDYDNTEITAVKFDPKLAMSYFEKAGFTKVGPDGIRENSKGQRLSFAVTYSTPAHTPRVAYLREQAKLAGLDLTLNLIDGSSMFKYVLEKKHQLSFHDMSNSKIPVYWQYFSSENANKPQTNNFTNYSSPELDSLIDRYRSEFDLKKKHQLSRQIQTLINDANVIIPGYMVPYAREGYWRWMKLPKEIATKQTESLFGSSGFMGSMSTFWIDEDVKKETKAAMKSGKGFEPVTIKDETFLDPRP</sequence>
<dbReference type="CDD" id="cd08497">
    <property type="entry name" value="MbnE-like"/>
    <property type="match status" value="1"/>
</dbReference>
<dbReference type="OrthoDB" id="9801912at2"/>
<dbReference type="AlphaFoldDB" id="A0A1E5E0B6"/>
<reference evidence="6 7" key="1">
    <citation type="journal article" date="2012" name="Science">
        <title>Ecological populations of bacteria act as socially cohesive units of antibiotic production and resistance.</title>
        <authorList>
            <person name="Cordero O.X."/>
            <person name="Wildschutte H."/>
            <person name="Kirkup B."/>
            <person name="Proehl S."/>
            <person name="Ngo L."/>
            <person name="Hussain F."/>
            <person name="Le Roux F."/>
            <person name="Mincer T."/>
            <person name="Polz M.F."/>
        </authorList>
    </citation>
    <scope>NUCLEOTIDE SEQUENCE [LARGE SCALE GENOMIC DNA]</scope>
    <source>
        <strain evidence="6 7">1S-45</strain>
    </source>
</reference>
<dbReference type="PANTHER" id="PTHR30290">
    <property type="entry name" value="PERIPLASMIC BINDING COMPONENT OF ABC TRANSPORTER"/>
    <property type="match status" value="1"/>
</dbReference>
<dbReference type="RefSeq" id="WP_017025841.1">
    <property type="nucleotide sequence ID" value="NZ_AJYK02000082.1"/>
</dbReference>
<feature type="chain" id="PRO_5009174585" evidence="4">
    <location>
        <begin position="32"/>
        <end position="622"/>
    </location>
</feature>
<protein>
    <submittedName>
        <fullName evidence="6">Diguanylate cyclase</fullName>
    </submittedName>
</protein>
<name>A0A1E5E0B6_9VIBR</name>
<gene>
    <name evidence="6" type="ORF">A1QC_01780</name>
</gene>
<dbReference type="InterPro" id="IPR000914">
    <property type="entry name" value="SBP_5_dom"/>
</dbReference>
<evidence type="ECO:0000256" key="2">
    <source>
        <dbReference type="ARBA" id="ARBA00022448"/>
    </source>
</evidence>
<feature type="signal peptide" evidence="4">
    <location>
        <begin position="1"/>
        <end position="31"/>
    </location>
</feature>
<dbReference type="GO" id="GO:0043190">
    <property type="term" value="C:ATP-binding cassette (ABC) transporter complex"/>
    <property type="evidence" value="ECO:0007669"/>
    <property type="project" value="InterPro"/>
</dbReference>
<evidence type="ECO:0000256" key="3">
    <source>
        <dbReference type="ARBA" id="ARBA00022729"/>
    </source>
</evidence>
<accession>A0A1E5E0B6</accession>
<dbReference type="EMBL" id="AJYK02000082">
    <property type="protein sequence ID" value="OEF23904.1"/>
    <property type="molecule type" value="Genomic_DNA"/>
</dbReference>
<dbReference type="InterPro" id="IPR039424">
    <property type="entry name" value="SBP_5"/>
</dbReference>
<proteinExistence type="inferred from homology"/>
<dbReference type="Gene3D" id="3.10.105.10">
    <property type="entry name" value="Dipeptide-binding Protein, Domain 3"/>
    <property type="match status" value="1"/>
</dbReference>
<keyword evidence="2" id="KW-0813">Transport</keyword>
<comment type="similarity">
    <text evidence="1">Belongs to the bacterial solute-binding protein 5 family.</text>
</comment>
<feature type="domain" description="Solute-binding protein family 5" evidence="5">
    <location>
        <begin position="104"/>
        <end position="486"/>
    </location>
</feature>
<dbReference type="eggNOG" id="COG4166">
    <property type="taxonomic scope" value="Bacteria"/>
</dbReference>
<dbReference type="SUPFAM" id="SSF53850">
    <property type="entry name" value="Periplasmic binding protein-like II"/>
    <property type="match status" value="1"/>
</dbReference>
<dbReference type="Proteomes" id="UP000094070">
    <property type="component" value="Unassembled WGS sequence"/>
</dbReference>
<evidence type="ECO:0000256" key="4">
    <source>
        <dbReference type="SAM" id="SignalP"/>
    </source>
</evidence>
<dbReference type="GO" id="GO:0030288">
    <property type="term" value="C:outer membrane-bounded periplasmic space"/>
    <property type="evidence" value="ECO:0007669"/>
    <property type="project" value="UniProtKB-ARBA"/>
</dbReference>
<comment type="caution">
    <text evidence="6">The sequence shown here is derived from an EMBL/GenBank/DDBJ whole genome shotgun (WGS) entry which is preliminary data.</text>
</comment>
<evidence type="ECO:0000259" key="5">
    <source>
        <dbReference type="Pfam" id="PF00496"/>
    </source>
</evidence>